<evidence type="ECO:0000256" key="1">
    <source>
        <dbReference type="SAM" id="MobiDB-lite"/>
    </source>
</evidence>
<gene>
    <name evidence="2" type="ORF">GCM10023100_69970</name>
</gene>
<evidence type="ECO:0000313" key="3">
    <source>
        <dbReference type="Proteomes" id="UP001500691"/>
    </source>
</evidence>
<organism evidence="2 3">
    <name type="scientific">Actinocorallia cavernae</name>
    <dbReference type="NCBI Taxonomy" id="328075"/>
    <lineage>
        <taxon>Bacteria</taxon>
        <taxon>Bacillati</taxon>
        <taxon>Actinomycetota</taxon>
        <taxon>Actinomycetes</taxon>
        <taxon>Streptosporangiales</taxon>
        <taxon>Thermomonosporaceae</taxon>
        <taxon>Actinocorallia</taxon>
    </lineage>
</organism>
<name>A0ABP8T8G1_9ACTN</name>
<sequence length="58" mass="6651">MEQPGLRWDGVTLRATPAPRFAKQRDRLADAARERVRGSERTDRVTPEGVYLQEGDRL</sequence>
<dbReference type="EMBL" id="BAABFF010000001">
    <property type="protein sequence ID" value="GAA4582536.1"/>
    <property type="molecule type" value="Genomic_DNA"/>
</dbReference>
<evidence type="ECO:0000313" key="2">
    <source>
        <dbReference type="EMBL" id="GAA4582536.1"/>
    </source>
</evidence>
<dbReference type="Proteomes" id="UP001500691">
    <property type="component" value="Unassembled WGS sequence"/>
</dbReference>
<reference evidence="3" key="1">
    <citation type="journal article" date="2019" name="Int. J. Syst. Evol. Microbiol.">
        <title>The Global Catalogue of Microorganisms (GCM) 10K type strain sequencing project: providing services to taxonomists for standard genome sequencing and annotation.</title>
        <authorList>
            <consortium name="The Broad Institute Genomics Platform"/>
            <consortium name="The Broad Institute Genome Sequencing Center for Infectious Disease"/>
            <person name="Wu L."/>
            <person name="Ma J."/>
        </authorList>
    </citation>
    <scope>NUCLEOTIDE SEQUENCE [LARGE SCALE GENOMIC DNA]</scope>
    <source>
        <strain evidence="3">JCM 13278</strain>
    </source>
</reference>
<feature type="region of interest" description="Disordered" evidence="1">
    <location>
        <begin position="24"/>
        <end position="58"/>
    </location>
</feature>
<proteinExistence type="predicted"/>
<comment type="caution">
    <text evidence="2">The sequence shown here is derived from an EMBL/GenBank/DDBJ whole genome shotgun (WGS) entry which is preliminary data.</text>
</comment>
<keyword evidence="3" id="KW-1185">Reference proteome</keyword>
<accession>A0ABP8T8G1</accession>
<protein>
    <submittedName>
        <fullName evidence="2">Uncharacterized protein</fullName>
    </submittedName>
</protein>
<feature type="compositionally biased region" description="Basic and acidic residues" evidence="1">
    <location>
        <begin position="24"/>
        <end position="46"/>
    </location>
</feature>